<organism evidence="2 3">
    <name type="scientific">Pseudofrankia asymbiotica</name>
    <dbReference type="NCBI Taxonomy" id="1834516"/>
    <lineage>
        <taxon>Bacteria</taxon>
        <taxon>Bacillati</taxon>
        <taxon>Actinomycetota</taxon>
        <taxon>Actinomycetes</taxon>
        <taxon>Frankiales</taxon>
        <taxon>Frankiaceae</taxon>
        <taxon>Pseudofrankia</taxon>
    </lineage>
</organism>
<reference evidence="3" key="1">
    <citation type="submission" date="2016-10" db="EMBL/GenBank/DDBJ databases">
        <title>Frankia sp. NRRL B-16386 Genome sequencing.</title>
        <authorList>
            <person name="Ghodhbane-Gtari F."/>
            <person name="Swanson E."/>
            <person name="Gueddou A."/>
            <person name="Hezbri K."/>
            <person name="Ktari K."/>
            <person name="Nouioui I."/>
            <person name="Morris K."/>
            <person name="Simpson S."/>
            <person name="Abebe-Akele F."/>
            <person name="Thomas K."/>
            <person name="Gtari M."/>
            <person name="Tisa L.S."/>
        </authorList>
    </citation>
    <scope>NUCLEOTIDE SEQUENCE [LARGE SCALE GENOMIC DNA]</scope>
    <source>
        <strain evidence="3">NRRL B-16386</strain>
    </source>
</reference>
<sequence>MNRPASERHWVDWHGQYDVTGSSLSRRLAIVQRRIRQALDDQPPGEIRVLSMCAGQGRDILGALVDHERRDDVRARLVELDPDLAADAERSARSAGLDGVRVVVGDASDLGVYEGIAPAHIALVCGVFGNVSDADVRHTVEQLPRLCRPAATVIWTRHRRSPDLTPTVRSWFAATGFEEVGFDAPDGFRIGVGTHRLAGPTLPYRPGIRLFDFIGDGSGAHH</sequence>
<dbReference type="STRING" id="1834516.BL253_13005"/>
<evidence type="ECO:0000259" key="1">
    <source>
        <dbReference type="Pfam" id="PF12147"/>
    </source>
</evidence>
<evidence type="ECO:0000313" key="3">
    <source>
        <dbReference type="Proteomes" id="UP000188929"/>
    </source>
</evidence>
<dbReference type="CDD" id="cd02440">
    <property type="entry name" value="AdoMet_MTases"/>
    <property type="match status" value="1"/>
</dbReference>
<comment type="caution">
    <text evidence="2">The sequence shown here is derived from an EMBL/GenBank/DDBJ whole genome shotgun (WGS) entry which is preliminary data.</text>
</comment>
<keyword evidence="2" id="KW-0808">Transferase</keyword>
<dbReference type="Pfam" id="PF12147">
    <property type="entry name" value="Methyltransf_20"/>
    <property type="match status" value="1"/>
</dbReference>
<dbReference type="Gene3D" id="3.40.50.150">
    <property type="entry name" value="Vaccinia Virus protein VP39"/>
    <property type="match status" value="1"/>
</dbReference>
<evidence type="ECO:0000313" key="2">
    <source>
        <dbReference type="EMBL" id="ONH30639.1"/>
    </source>
</evidence>
<dbReference type="AlphaFoldDB" id="A0A1V2ICM8"/>
<dbReference type="Proteomes" id="UP000188929">
    <property type="component" value="Unassembled WGS sequence"/>
</dbReference>
<dbReference type="RefSeq" id="WP_076816768.1">
    <property type="nucleotide sequence ID" value="NZ_MOMC01000024.1"/>
</dbReference>
<name>A0A1V2ICM8_9ACTN</name>
<keyword evidence="2" id="KW-0489">Methyltransferase</keyword>
<feature type="domain" description="Methyltransferase" evidence="1">
    <location>
        <begin position="29"/>
        <end position="164"/>
    </location>
</feature>
<protein>
    <submittedName>
        <fullName evidence="2">SAM-dependent methyltransferase</fullName>
    </submittedName>
</protein>
<proteinExistence type="predicted"/>
<dbReference type="SUPFAM" id="SSF53335">
    <property type="entry name" value="S-adenosyl-L-methionine-dependent methyltransferases"/>
    <property type="match status" value="1"/>
</dbReference>
<dbReference type="InterPro" id="IPR022744">
    <property type="entry name" value="MeTrfase_dom_put"/>
</dbReference>
<accession>A0A1V2ICM8</accession>
<dbReference type="InterPro" id="IPR029063">
    <property type="entry name" value="SAM-dependent_MTases_sf"/>
</dbReference>
<keyword evidence="3" id="KW-1185">Reference proteome</keyword>
<gene>
    <name evidence="2" type="ORF">BL253_13005</name>
</gene>
<dbReference type="GO" id="GO:0008168">
    <property type="term" value="F:methyltransferase activity"/>
    <property type="evidence" value="ECO:0007669"/>
    <property type="project" value="UniProtKB-KW"/>
</dbReference>
<dbReference type="EMBL" id="MOMC01000024">
    <property type="protein sequence ID" value="ONH30639.1"/>
    <property type="molecule type" value="Genomic_DNA"/>
</dbReference>
<dbReference type="GO" id="GO:0032259">
    <property type="term" value="P:methylation"/>
    <property type="evidence" value="ECO:0007669"/>
    <property type="project" value="UniProtKB-KW"/>
</dbReference>
<dbReference type="OrthoDB" id="8163513at2"/>